<accession>A0A9E7SUU8</accession>
<dbReference type="EMBL" id="ON529858">
    <property type="protein sequence ID" value="UTC29797.1"/>
    <property type="molecule type" value="Genomic_DNA"/>
</dbReference>
<gene>
    <name evidence="1" type="ORF">BAJUN_01670</name>
</gene>
<keyword evidence="2" id="KW-1185">Reference proteome</keyword>
<sequence>MTARKPAAALTNPSHKVVGPDGTEFFLIRRKGARLRIKILFAANGFAAGEVSEGWGPTGADDVLMGHWTGPLGFHFGYNVIRQLPQGTHCVEIGRETGEASLHDYQTDILYNGEVTNFPLVRAGFNVGRFGRKGLPVTRPQIAEARAVTLAHKAALIDGTYRRDDGPMIKNTAPDDGGYRPTYVRAEGSPVPADLLAEFVADCDRLLAYLDFLETLPPLPERPRTSPAPETQLSWLRTHARYERGENLRAYLLGVLESGMNDPAAYEAARAADTQAHNARVAQARKSAA</sequence>
<name>A0A9E7SUU8_9CAUD</name>
<evidence type="ECO:0000313" key="1">
    <source>
        <dbReference type="EMBL" id="UTC29797.1"/>
    </source>
</evidence>
<dbReference type="Proteomes" id="UP001057427">
    <property type="component" value="Segment"/>
</dbReference>
<proteinExistence type="predicted"/>
<protein>
    <submittedName>
        <fullName evidence="1">Uncharacterized protein</fullName>
    </submittedName>
</protein>
<organism evidence="1 2">
    <name type="scientific">Brevundimonas phage vB_BgoS-Bajun</name>
    <dbReference type="NCBI Taxonomy" id="2948594"/>
    <lineage>
        <taxon>Viruses</taxon>
        <taxon>Duplodnaviria</taxon>
        <taxon>Heunggongvirae</taxon>
        <taxon>Uroviricota</taxon>
        <taxon>Caudoviricetes</taxon>
        <taxon>Dolichocephalovirinae</taxon>
    </lineage>
</organism>
<reference evidence="1" key="1">
    <citation type="submission" date="2022-05" db="EMBL/GenBank/DDBJ databases">
        <authorList>
            <person name="Friedrich I."/>
            <person name="Poehlein A."/>
            <person name="Schneider D."/>
            <person name="Hertel R."/>
            <person name="Daniel R."/>
        </authorList>
    </citation>
    <scope>NUCLEOTIDE SEQUENCE</scope>
</reference>
<evidence type="ECO:0000313" key="2">
    <source>
        <dbReference type="Proteomes" id="UP001057427"/>
    </source>
</evidence>